<accession>A0ABW0BDD0</accession>
<dbReference type="EMBL" id="JBHSKD010000002">
    <property type="protein sequence ID" value="MFC5175319.1"/>
    <property type="molecule type" value="Genomic_DNA"/>
</dbReference>
<evidence type="ECO:0008006" key="3">
    <source>
        <dbReference type="Google" id="ProtNLM"/>
    </source>
</evidence>
<organism evidence="1 2">
    <name type="scientific">Nocardioides taihuensis</name>
    <dbReference type="NCBI Taxonomy" id="1835606"/>
    <lineage>
        <taxon>Bacteria</taxon>
        <taxon>Bacillati</taxon>
        <taxon>Actinomycetota</taxon>
        <taxon>Actinomycetes</taxon>
        <taxon>Propionibacteriales</taxon>
        <taxon>Nocardioidaceae</taxon>
        <taxon>Nocardioides</taxon>
    </lineage>
</organism>
<comment type="caution">
    <text evidence="1">The sequence shown here is derived from an EMBL/GenBank/DDBJ whole genome shotgun (WGS) entry which is preliminary data.</text>
</comment>
<keyword evidence="2" id="KW-1185">Reference proteome</keyword>
<name>A0ABW0BDD0_9ACTN</name>
<reference evidence="2" key="1">
    <citation type="journal article" date="2019" name="Int. J. Syst. Evol. Microbiol.">
        <title>The Global Catalogue of Microorganisms (GCM) 10K type strain sequencing project: providing services to taxonomists for standard genome sequencing and annotation.</title>
        <authorList>
            <consortium name="The Broad Institute Genomics Platform"/>
            <consortium name="The Broad Institute Genome Sequencing Center for Infectious Disease"/>
            <person name="Wu L."/>
            <person name="Ma J."/>
        </authorList>
    </citation>
    <scope>NUCLEOTIDE SEQUENCE [LARGE SCALE GENOMIC DNA]</scope>
    <source>
        <strain evidence="2">DFY41</strain>
    </source>
</reference>
<proteinExistence type="predicted"/>
<dbReference type="Proteomes" id="UP001596087">
    <property type="component" value="Unassembled WGS sequence"/>
</dbReference>
<sequence>MSQLTPATVLELWEAGLGSSPAARADLLLVSAVADRRDDRPADDVEDWPVGTRDRALLEHYCPRRAVLDAVADCPACGSALDVAVDAQALVAESSPGPVTVDVDGHRVVVRAVTVGDLRAVPAGGSPEALRDALLERCVVRATYDGSEVPPDQLPPAVVERIESTLDELDPTGDLEVVLTCEDCGERWSETLDPVRFAWAALESSARRLATDVHTLARAYGWREQDILALSAFRRHLYLSALEP</sequence>
<evidence type="ECO:0000313" key="2">
    <source>
        <dbReference type="Proteomes" id="UP001596087"/>
    </source>
</evidence>
<gene>
    <name evidence="1" type="ORF">ACFPGP_01465</name>
</gene>
<dbReference type="RefSeq" id="WP_378585890.1">
    <property type="nucleotide sequence ID" value="NZ_JBHSKD010000002.1"/>
</dbReference>
<evidence type="ECO:0000313" key="1">
    <source>
        <dbReference type="EMBL" id="MFC5175319.1"/>
    </source>
</evidence>
<protein>
    <recommendedName>
        <fullName evidence="3">Phage baseplate protein</fullName>
    </recommendedName>
</protein>